<evidence type="ECO:0000256" key="1">
    <source>
        <dbReference type="ARBA" id="ARBA00022448"/>
    </source>
</evidence>
<dbReference type="SUPFAM" id="SSF52540">
    <property type="entry name" value="P-loop containing nucleoside triphosphate hydrolases"/>
    <property type="match status" value="1"/>
</dbReference>
<name>A0ABR6XME5_9BURK</name>
<evidence type="ECO:0000259" key="5">
    <source>
        <dbReference type="PROSITE" id="PS50893"/>
    </source>
</evidence>
<dbReference type="SMART" id="SM00382">
    <property type="entry name" value="AAA"/>
    <property type="match status" value="1"/>
</dbReference>
<evidence type="ECO:0000256" key="2">
    <source>
        <dbReference type="ARBA" id="ARBA00022475"/>
    </source>
</evidence>
<organism evidence="6 7">
    <name type="scientific">Undibacterium amnicola</name>
    <dbReference type="NCBI Taxonomy" id="1834038"/>
    <lineage>
        <taxon>Bacteria</taxon>
        <taxon>Pseudomonadati</taxon>
        <taxon>Pseudomonadota</taxon>
        <taxon>Betaproteobacteria</taxon>
        <taxon>Burkholderiales</taxon>
        <taxon>Oxalobacteraceae</taxon>
        <taxon>Undibacterium</taxon>
    </lineage>
</organism>
<dbReference type="PANTHER" id="PTHR45772">
    <property type="entry name" value="CONSERVED COMPONENT OF ABC TRANSPORTER FOR NATURAL AMINO ACIDS-RELATED"/>
    <property type="match status" value="1"/>
</dbReference>
<dbReference type="RefSeq" id="WP_186889564.1">
    <property type="nucleotide sequence ID" value="NZ_JACOFU010000001.1"/>
</dbReference>
<feature type="domain" description="ABC transporter" evidence="5">
    <location>
        <begin position="4"/>
        <end position="248"/>
    </location>
</feature>
<dbReference type="InterPro" id="IPR051120">
    <property type="entry name" value="ABC_AA/LPS_Transport"/>
</dbReference>
<gene>
    <name evidence="6" type="ORF">H8K33_03500</name>
</gene>
<comment type="caution">
    <text evidence="6">The sequence shown here is derived from an EMBL/GenBank/DDBJ whole genome shotgun (WGS) entry which is preliminary data.</text>
</comment>
<keyword evidence="3" id="KW-0547">Nucleotide-binding</keyword>
<dbReference type="PROSITE" id="PS50893">
    <property type="entry name" value="ABC_TRANSPORTER_2"/>
    <property type="match status" value="1"/>
</dbReference>
<evidence type="ECO:0000313" key="6">
    <source>
        <dbReference type="EMBL" id="MBC3830566.1"/>
    </source>
</evidence>
<keyword evidence="4 6" id="KW-0067">ATP-binding</keyword>
<keyword evidence="2" id="KW-0472">Membrane</keyword>
<sequence length="253" mass="28153">MSVLSLQQVRLEIGSAKILRGIDLELHAGERLALIGPNGAGKSSLFNLISGRHSDNAKMHGQIFLNKKKISNLLPHQIARQGLARSFQVSNVFTHLSVIDNLSCAVMWHLGFRYTFWRRFSQQNQIHAQAMHLMGIIGLNAQRDQIAGELSYAEQRTLEIGMTVASGAHCILLDEPTAGMSRSETEKTIALIRELSQGKSLLMVEHDMQVVFELADRIAVMVHGEIIACDTPEKIRRHAKVQEAYLGHLESTV</sequence>
<dbReference type="Gene3D" id="3.40.50.300">
    <property type="entry name" value="P-loop containing nucleotide triphosphate hydrolases"/>
    <property type="match status" value="1"/>
</dbReference>
<dbReference type="InterPro" id="IPR032823">
    <property type="entry name" value="BCA_ABC_TP_C"/>
</dbReference>
<keyword evidence="1" id="KW-0813">Transport</keyword>
<dbReference type="PANTHER" id="PTHR45772:SF9">
    <property type="entry name" value="CONSERVED COMPONENT OF ABC TRANSPORTER FOR NATURAL AMINO ACIDS"/>
    <property type="match status" value="1"/>
</dbReference>
<evidence type="ECO:0000256" key="3">
    <source>
        <dbReference type="ARBA" id="ARBA00022741"/>
    </source>
</evidence>
<keyword evidence="2" id="KW-1003">Cell membrane</keyword>
<dbReference type="Pfam" id="PF12399">
    <property type="entry name" value="BCA_ABC_TP_C"/>
    <property type="match status" value="1"/>
</dbReference>
<dbReference type="EMBL" id="JACOFU010000001">
    <property type="protein sequence ID" value="MBC3830566.1"/>
    <property type="molecule type" value="Genomic_DNA"/>
</dbReference>
<evidence type="ECO:0000313" key="7">
    <source>
        <dbReference type="Proteomes" id="UP000643610"/>
    </source>
</evidence>
<dbReference type="Pfam" id="PF00005">
    <property type="entry name" value="ABC_tran"/>
    <property type="match status" value="1"/>
</dbReference>
<dbReference type="Proteomes" id="UP000643610">
    <property type="component" value="Unassembled WGS sequence"/>
</dbReference>
<evidence type="ECO:0000256" key="4">
    <source>
        <dbReference type="ARBA" id="ARBA00022840"/>
    </source>
</evidence>
<proteinExistence type="predicted"/>
<keyword evidence="7" id="KW-1185">Reference proteome</keyword>
<dbReference type="CDD" id="cd03219">
    <property type="entry name" value="ABC_Mj1267_LivG_branched"/>
    <property type="match status" value="1"/>
</dbReference>
<dbReference type="InterPro" id="IPR027417">
    <property type="entry name" value="P-loop_NTPase"/>
</dbReference>
<dbReference type="GO" id="GO:0005524">
    <property type="term" value="F:ATP binding"/>
    <property type="evidence" value="ECO:0007669"/>
    <property type="project" value="UniProtKB-KW"/>
</dbReference>
<dbReference type="InterPro" id="IPR003593">
    <property type="entry name" value="AAA+_ATPase"/>
</dbReference>
<reference evidence="6 7" key="1">
    <citation type="submission" date="2020-08" db="EMBL/GenBank/DDBJ databases">
        <title>Novel species isolated from subtropical streams in China.</title>
        <authorList>
            <person name="Lu H."/>
        </authorList>
    </citation>
    <scope>NUCLEOTIDE SEQUENCE [LARGE SCALE GENOMIC DNA]</scope>
    <source>
        <strain evidence="6 7">KCTC 52442</strain>
    </source>
</reference>
<accession>A0ABR6XME5</accession>
<protein>
    <submittedName>
        <fullName evidence="6">ABC transporter ATP-binding protein</fullName>
    </submittedName>
</protein>
<dbReference type="InterPro" id="IPR003439">
    <property type="entry name" value="ABC_transporter-like_ATP-bd"/>
</dbReference>